<feature type="chain" id="PRO_5018181437" evidence="2">
    <location>
        <begin position="27"/>
        <end position="703"/>
    </location>
</feature>
<dbReference type="Ensembl" id="ENSCSET00000008730.1">
    <property type="protein sequence ID" value="ENSCSEP00000008638.1"/>
    <property type="gene ID" value="ENSCSEG00000005517.1"/>
</dbReference>
<dbReference type="OrthoDB" id="1696305at2759"/>
<feature type="domain" description="G" evidence="3">
    <location>
        <begin position="357"/>
        <end position="409"/>
    </location>
</feature>
<dbReference type="Pfam" id="PF01926">
    <property type="entry name" value="MMR_HSR1"/>
    <property type="match status" value="1"/>
</dbReference>
<proteinExistence type="predicted"/>
<reference evidence="5" key="3">
    <citation type="submission" date="2025-09" db="UniProtKB">
        <authorList>
            <consortium name="Ensembl"/>
        </authorList>
    </citation>
    <scope>IDENTIFICATION</scope>
</reference>
<evidence type="ECO:0000259" key="4">
    <source>
        <dbReference type="Pfam" id="PF21516"/>
    </source>
</evidence>
<dbReference type="PANTHER" id="PTHR46406">
    <property type="entry name" value="NITRIC OXIDE-ASSOCIATED PROTEIN 1"/>
    <property type="match status" value="1"/>
</dbReference>
<dbReference type="GO" id="GO:0005525">
    <property type="term" value="F:GTP binding"/>
    <property type="evidence" value="ECO:0007669"/>
    <property type="project" value="InterPro"/>
</dbReference>
<dbReference type="STRING" id="244447.ENSCSEP00000008638"/>
<sequence>MALVSRLLHVSRACLIWGSVPRGLCAANCRVITGSEPAFGPSLTRQFSSRDRRSIGNYTADPSMEEEFVFVDLIDADSVDEESDAAQRMQLMSSTPSSASSQTSLPGLSSRPHHHKHLRSLESQLKSLKNEDQQEAESDALIQFQDVEFPLEDNLVSAKTKKKKAKIKGEHTIFGTPDVNEPLSNTSCSGCGAILHCTAVYTPGYIPNEKYKVLLKDGGLEGATCQRCHLLTHHKKALELQVSRDEYRKVVKRLQPLRALVLLIVDLLDLPHTIIPDLPQLVGTNKHVVVLGNKVDLLPADSSDYLKRIKRQLVLYCQEAGFGDQITDVHLISAKTGYGVEALISSLQRSWKYKGDVFLVGIANAGKSTLFNTLLESDFCKSKARNIIQKATISPWPGTTLNLLKFPIMNPTPYRMLRRLDRLNTSDTEMSQEEHRRLAQLTKQGYLVGNVGRTFGAKPRLDEIEFDPDSLAFGDDVQHAETEVSKKTDAFTHNELKEAHWLHDTPGIMKENDVLDLLTEQEVKMVVPTYAITPRTFVLKPGMTLFVGGIARIDFLQGQKSCWFSVVAANPVPVHITRLEKADSVYEKHAGHVLLGVPMGGTERMKRFPELVSQEIKLKGRGHLEAASDITLTSAGWVAVTAVEDDEVTLRVHGPAGVRYSVRTPPLLPHIVTVKGKRIHKSVSYKSVKPRPLVNEGMKVKKR</sequence>
<dbReference type="FunCoup" id="A0A3P8UZP9">
    <property type="interactions" value="1580"/>
</dbReference>
<feature type="compositionally biased region" description="Low complexity" evidence="1">
    <location>
        <begin position="89"/>
        <end position="110"/>
    </location>
</feature>
<dbReference type="PANTHER" id="PTHR46406:SF1">
    <property type="entry name" value="NITRIC OXIDE-ASSOCIATED PROTEIN 1"/>
    <property type="match status" value="1"/>
</dbReference>
<keyword evidence="6" id="KW-1185">Reference proteome</keyword>
<accession>A0A3P8UZP9</accession>
<organism evidence="5 6">
    <name type="scientific">Cynoglossus semilaevis</name>
    <name type="common">Tongue sole</name>
    <dbReference type="NCBI Taxonomy" id="244447"/>
    <lineage>
        <taxon>Eukaryota</taxon>
        <taxon>Metazoa</taxon>
        <taxon>Chordata</taxon>
        <taxon>Craniata</taxon>
        <taxon>Vertebrata</taxon>
        <taxon>Euteleostomi</taxon>
        <taxon>Actinopterygii</taxon>
        <taxon>Neopterygii</taxon>
        <taxon>Teleostei</taxon>
        <taxon>Neoteleostei</taxon>
        <taxon>Acanthomorphata</taxon>
        <taxon>Carangaria</taxon>
        <taxon>Pleuronectiformes</taxon>
        <taxon>Pleuronectoidei</taxon>
        <taxon>Cynoglossidae</taxon>
        <taxon>Cynoglossinae</taxon>
        <taxon>Cynoglossus</taxon>
    </lineage>
</organism>
<feature type="signal peptide" evidence="2">
    <location>
        <begin position="1"/>
        <end position="26"/>
    </location>
</feature>
<dbReference type="OMA" id="LGCTNVG"/>
<dbReference type="GeneTree" id="ENSGT00390000001695"/>
<dbReference type="Proteomes" id="UP000265120">
    <property type="component" value="Chromosome 15"/>
</dbReference>
<dbReference type="InterPro" id="IPR052807">
    <property type="entry name" value="Mito_transl_resp_regulator"/>
</dbReference>
<keyword evidence="2" id="KW-0732">Signal</keyword>
<evidence type="ECO:0000256" key="2">
    <source>
        <dbReference type="SAM" id="SignalP"/>
    </source>
</evidence>
<dbReference type="CTD" id="84273"/>
<dbReference type="Gene3D" id="3.40.50.300">
    <property type="entry name" value="P-loop containing nucleotide triphosphate hydrolases"/>
    <property type="match status" value="1"/>
</dbReference>
<dbReference type="SUPFAM" id="SSF52540">
    <property type="entry name" value="P-loop containing nucleoside triphosphate hydrolases"/>
    <property type="match status" value="1"/>
</dbReference>
<reference evidence="5" key="2">
    <citation type="submission" date="2025-08" db="UniProtKB">
        <authorList>
            <consortium name="Ensembl"/>
        </authorList>
    </citation>
    <scope>IDENTIFICATION</scope>
</reference>
<evidence type="ECO:0000313" key="6">
    <source>
        <dbReference type="Proteomes" id="UP000265120"/>
    </source>
</evidence>
<dbReference type="InterPro" id="IPR006073">
    <property type="entry name" value="GTP-bd"/>
</dbReference>
<name>A0A3P8UZP9_CYNSE</name>
<dbReference type="InterPro" id="IPR048422">
    <property type="entry name" value="NOA1/YqeH-like_C"/>
</dbReference>
<dbReference type="InterPro" id="IPR027417">
    <property type="entry name" value="P-loop_NTPase"/>
</dbReference>
<evidence type="ECO:0000256" key="1">
    <source>
        <dbReference type="SAM" id="MobiDB-lite"/>
    </source>
</evidence>
<reference evidence="5 6" key="1">
    <citation type="journal article" date="2014" name="Nat. Genet.">
        <title>Whole-genome sequence of a flatfish provides insights into ZW sex chromosome evolution and adaptation to a benthic lifestyle.</title>
        <authorList>
            <person name="Chen S."/>
            <person name="Zhang G."/>
            <person name="Shao C."/>
            <person name="Huang Q."/>
            <person name="Liu G."/>
            <person name="Zhang P."/>
            <person name="Song W."/>
            <person name="An N."/>
            <person name="Chalopin D."/>
            <person name="Volff J.N."/>
            <person name="Hong Y."/>
            <person name="Li Q."/>
            <person name="Sha Z."/>
            <person name="Zhou H."/>
            <person name="Xie M."/>
            <person name="Yu Q."/>
            <person name="Liu Y."/>
            <person name="Xiang H."/>
            <person name="Wang N."/>
            <person name="Wu K."/>
            <person name="Yang C."/>
            <person name="Zhou Q."/>
            <person name="Liao X."/>
            <person name="Yang L."/>
            <person name="Hu Q."/>
            <person name="Zhang J."/>
            <person name="Meng L."/>
            <person name="Jin L."/>
            <person name="Tian Y."/>
            <person name="Lian J."/>
            <person name="Yang J."/>
            <person name="Miao G."/>
            <person name="Liu S."/>
            <person name="Liang Z."/>
            <person name="Yan F."/>
            <person name="Li Y."/>
            <person name="Sun B."/>
            <person name="Zhang H."/>
            <person name="Zhang J."/>
            <person name="Zhu Y."/>
            <person name="Du M."/>
            <person name="Zhao Y."/>
            <person name="Schartl M."/>
            <person name="Tang Q."/>
            <person name="Wang J."/>
        </authorList>
    </citation>
    <scope>NUCLEOTIDE SEQUENCE</scope>
</reference>
<dbReference type="InParanoid" id="A0A3P8UZP9"/>
<dbReference type="Pfam" id="PF21516">
    <property type="entry name" value="YqeH-like_C"/>
    <property type="match status" value="1"/>
</dbReference>
<dbReference type="GeneID" id="103390792"/>
<dbReference type="KEGG" id="csem:103390792"/>
<feature type="domain" description="NOA1/YqeH-like C-terminal" evidence="4">
    <location>
        <begin position="564"/>
        <end position="664"/>
    </location>
</feature>
<feature type="region of interest" description="Disordered" evidence="1">
    <location>
        <begin position="87"/>
        <end position="118"/>
    </location>
</feature>
<evidence type="ECO:0000259" key="3">
    <source>
        <dbReference type="Pfam" id="PF01926"/>
    </source>
</evidence>
<dbReference type="RefSeq" id="XP_008325038.1">
    <property type="nucleotide sequence ID" value="XM_008326816.3"/>
</dbReference>
<evidence type="ECO:0000313" key="5">
    <source>
        <dbReference type="Ensembl" id="ENSCSEP00000008638.1"/>
    </source>
</evidence>
<dbReference type="AlphaFoldDB" id="A0A3P8UZP9"/>
<dbReference type="CDD" id="cd01855">
    <property type="entry name" value="YqeH"/>
    <property type="match status" value="1"/>
</dbReference>
<protein>
    <submittedName>
        <fullName evidence="5">Nitric oxide associated 1</fullName>
    </submittedName>
</protein>